<organism evidence="2 3">
    <name type="scientific">Candidatus Akkermansia intestinigallinarum</name>
    <dbReference type="NCBI Taxonomy" id="2838431"/>
    <lineage>
        <taxon>Bacteria</taxon>
        <taxon>Pseudomonadati</taxon>
        <taxon>Verrucomicrobiota</taxon>
        <taxon>Verrucomicrobiia</taxon>
        <taxon>Verrucomicrobiales</taxon>
        <taxon>Akkermansiaceae</taxon>
        <taxon>Akkermansia</taxon>
    </lineage>
</organism>
<feature type="region of interest" description="Disordered" evidence="1">
    <location>
        <begin position="1092"/>
        <end position="1137"/>
    </location>
</feature>
<reference evidence="2" key="2">
    <citation type="submission" date="2021-04" db="EMBL/GenBank/DDBJ databases">
        <authorList>
            <person name="Gilroy R."/>
        </authorList>
    </citation>
    <scope>NUCLEOTIDE SEQUENCE</scope>
    <source>
        <strain evidence="2">14975</strain>
    </source>
</reference>
<dbReference type="Pfam" id="PF05954">
    <property type="entry name" value="Phage_GPD"/>
    <property type="match status" value="1"/>
</dbReference>
<gene>
    <name evidence="2" type="ORF">H9862_00895</name>
</gene>
<proteinExistence type="predicted"/>
<comment type="caution">
    <text evidence="2">The sequence shown here is derived from an EMBL/GenBank/DDBJ whole genome shotgun (WGS) entry which is preliminary data.</text>
</comment>
<sequence length="1157" mass="122673">MSLKLTLTLFNDAEASPENNGTNAASAQDHLNITPTRILSGQEAVSSLYAYDILVKTAEEPETILTQLGKRISLHVQEGERVLHSLYGVVMSIESTLSYTTAESELTEGGKELSWYKWTIRPALAKACYSRNRLVYSAKEIQNIDITGIDKTAAPAEKLLHLLVSRWGSGDLTISSKAKSHLPAFIQLVQNDESDYNFFSRLLAAWGLAYVWTMPAEEQGAVPKEKLCIFDAVEADREPFTAKGQDEAPAVMVPVSSRATLWKANYGIRHLKQGEIALQNYNQGSTDAAKPASCAVLYSLHDDTWDQLSSAPDAKRLLATLQAARSHGSYCRGHYRYPNGSEAFQALAVGHKIKWKNGTHPQCRPSAECVIIRQTITATDKSWAVTIEGMPADSDLAIGLLPRPVHTEDRPGLSDSPLQEAAAWPEPRMRCFLAVVEDASCYGDESSRNLCKVREIAAWGAGEGQEAQLSNTLWVEMASPYADKNSGLLARPRKGNVLVCLDRGDLSIPIALTSLFRDSNAAPLARLKTLNRRTRQKADSTTDLSAVTLRNRTHLPERTYTDPAAPSGQEIDLEVESAGSPNGTTEAEAATRPMSVTDLAAKPLPFSQIQLIALDNGVKPVEQSEHITNTYLSSSIVETVMGFVSEADSSGGYAMANAAQDAQEIYNSPATRPHFEGVNIYSNSDVLLQSADHQIINAGGEIVVTAAQGITLRVGKSSVRITEAGIQITSATGKVLHPGAYPAYNTADDSQATHLLSNAGLPMSGSILVDSSGVVTKGPYITSIATNQVKSSTVLGSVFAITDFSAKLYAPEITVIGGATIQDTVFNGVINGALAIKDYVSTAGSSDAIYSGTLQDGWKTAGLTTLDFAGSAVTTVKQALGWLGALSFTSKLSSLVSVTGSMVKLNATSMTQSSPQIWNYNNHLIETNTPLAGFFAMSERASMSNIIKKIPTNSWMLAGIAAGGASLAGAFGGSAFGGSKDSPDSFTKPNATDRPKTASFKSSNGLGSSIGAGVGLALGAGAAGLTALLDKKTTEQVMNKLANLCYLSKRNLTLGMEEVQTLKSNQTTLQAEIDAVDKQELALKNDSASASASDQSVVASSDSVSASERAVSDASEVVSDVSSSVSQSEQTLSATQQAALATASDSLATTTGTQLNV</sequence>
<dbReference type="Gene3D" id="3.55.50.10">
    <property type="entry name" value="Baseplate protein-like domains"/>
    <property type="match status" value="1"/>
</dbReference>
<evidence type="ECO:0000313" key="2">
    <source>
        <dbReference type="EMBL" id="HIX19142.1"/>
    </source>
</evidence>
<reference evidence="2" key="1">
    <citation type="journal article" date="2021" name="PeerJ">
        <title>Extensive microbial diversity within the chicken gut microbiome revealed by metagenomics and culture.</title>
        <authorList>
            <person name="Gilroy R."/>
            <person name="Ravi A."/>
            <person name="Getino M."/>
            <person name="Pursley I."/>
            <person name="Horton D.L."/>
            <person name="Alikhan N.F."/>
            <person name="Baker D."/>
            <person name="Gharbi K."/>
            <person name="Hall N."/>
            <person name="Watson M."/>
            <person name="Adriaenssens E.M."/>
            <person name="Foster-Nyarko E."/>
            <person name="Jarju S."/>
            <person name="Secka A."/>
            <person name="Antonio M."/>
            <person name="Oren A."/>
            <person name="Chaudhuri R.R."/>
            <person name="La Ragione R."/>
            <person name="Hildebrand F."/>
            <person name="Pallen M.J."/>
        </authorList>
    </citation>
    <scope>NUCLEOTIDE SEQUENCE</scope>
    <source>
        <strain evidence="2">14975</strain>
    </source>
</reference>
<evidence type="ECO:0000256" key="1">
    <source>
        <dbReference type="SAM" id="MobiDB-lite"/>
    </source>
</evidence>
<dbReference type="SUPFAM" id="SSF69279">
    <property type="entry name" value="Phage tail proteins"/>
    <property type="match status" value="1"/>
</dbReference>
<accession>A0A9D1V9Q6</accession>
<dbReference type="Gene3D" id="2.30.110.50">
    <property type="match status" value="1"/>
</dbReference>
<dbReference type="Proteomes" id="UP000823964">
    <property type="component" value="Unassembled WGS sequence"/>
</dbReference>
<dbReference type="Gene3D" id="4.10.220.110">
    <property type="match status" value="1"/>
</dbReference>
<protein>
    <submittedName>
        <fullName evidence="2">Uncharacterized protein</fullName>
    </submittedName>
</protein>
<evidence type="ECO:0000313" key="3">
    <source>
        <dbReference type="Proteomes" id="UP000823964"/>
    </source>
</evidence>
<feature type="region of interest" description="Disordered" evidence="1">
    <location>
        <begin position="980"/>
        <end position="1002"/>
    </location>
</feature>
<dbReference type="EMBL" id="DXFQ01000013">
    <property type="protein sequence ID" value="HIX19142.1"/>
    <property type="molecule type" value="Genomic_DNA"/>
</dbReference>
<name>A0A9D1V9Q6_9BACT</name>
<dbReference type="AlphaFoldDB" id="A0A9D1V9Q6"/>